<proteinExistence type="predicted"/>
<dbReference type="PANTHER" id="PTHR37305">
    <property type="entry name" value="INTEGRAL MEMBRANE PROTEIN-RELATED"/>
    <property type="match status" value="1"/>
</dbReference>
<feature type="transmembrane region" description="Helical" evidence="1">
    <location>
        <begin position="98"/>
        <end position="125"/>
    </location>
</feature>
<feature type="transmembrane region" description="Helical" evidence="1">
    <location>
        <begin position="233"/>
        <end position="253"/>
    </location>
</feature>
<protein>
    <submittedName>
        <fullName evidence="2">ABC transporter permease</fullName>
    </submittedName>
</protein>
<evidence type="ECO:0000313" key="2">
    <source>
        <dbReference type="EMBL" id="PUA36116.1"/>
    </source>
</evidence>
<dbReference type="RefSeq" id="WP_108534023.1">
    <property type="nucleotide sequence ID" value="NZ_PYHP01000072.1"/>
</dbReference>
<feature type="transmembrane region" description="Helical" evidence="1">
    <location>
        <begin position="145"/>
        <end position="167"/>
    </location>
</feature>
<feature type="transmembrane region" description="Helical" evidence="1">
    <location>
        <begin position="17"/>
        <end position="39"/>
    </location>
</feature>
<keyword evidence="1" id="KW-0472">Membrane</keyword>
<reference evidence="2 3" key="1">
    <citation type="submission" date="2018-03" db="EMBL/GenBank/DDBJ databases">
        <title>Genome sequence of Paenibacillus elgii strain AC13 an antimicrobial compound producing bacteria.</title>
        <authorList>
            <person name="Kurokawa A.S."/>
            <person name="Araujo J.F."/>
            <person name="Costa R.A."/>
            <person name="Ortega D.B."/>
            <person name="Pires A.S."/>
            <person name="Pappas G.J.Jr."/>
            <person name="Franco O.L."/>
            <person name="Barreto C."/>
            <person name="Magalhaes B.S."/>
            <person name="Kruger R.H."/>
        </authorList>
    </citation>
    <scope>NUCLEOTIDE SEQUENCE [LARGE SCALE GENOMIC DNA]</scope>
    <source>
        <strain evidence="2 3">AC13</strain>
    </source>
</reference>
<accession>A0A2T6FW25</accession>
<organism evidence="2 3">
    <name type="scientific">Paenibacillus elgii</name>
    <dbReference type="NCBI Taxonomy" id="189691"/>
    <lineage>
        <taxon>Bacteria</taxon>
        <taxon>Bacillati</taxon>
        <taxon>Bacillota</taxon>
        <taxon>Bacilli</taxon>
        <taxon>Bacillales</taxon>
        <taxon>Paenibacillaceae</taxon>
        <taxon>Paenibacillus</taxon>
    </lineage>
</organism>
<dbReference type="AlphaFoldDB" id="A0A2T6FW25"/>
<name>A0A2T6FW25_9BACL</name>
<gene>
    <name evidence="2" type="ORF">C8Z91_27095</name>
</gene>
<comment type="caution">
    <text evidence="2">The sequence shown here is derived from an EMBL/GenBank/DDBJ whole genome shotgun (WGS) entry which is preliminary data.</text>
</comment>
<keyword evidence="1" id="KW-0812">Transmembrane</keyword>
<evidence type="ECO:0000313" key="3">
    <source>
        <dbReference type="Proteomes" id="UP000244184"/>
    </source>
</evidence>
<dbReference type="PANTHER" id="PTHR37305:SF1">
    <property type="entry name" value="MEMBRANE PROTEIN"/>
    <property type="match status" value="1"/>
</dbReference>
<dbReference type="Pfam" id="PF12730">
    <property type="entry name" value="ABC2_membrane_4"/>
    <property type="match status" value="1"/>
</dbReference>
<keyword evidence="1" id="KW-1133">Transmembrane helix</keyword>
<feature type="transmembrane region" description="Helical" evidence="1">
    <location>
        <begin position="59"/>
        <end position="77"/>
    </location>
</feature>
<feature type="transmembrane region" description="Helical" evidence="1">
    <location>
        <begin position="174"/>
        <end position="194"/>
    </location>
</feature>
<dbReference type="Proteomes" id="UP000244184">
    <property type="component" value="Unassembled WGS sequence"/>
</dbReference>
<evidence type="ECO:0000256" key="1">
    <source>
        <dbReference type="SAM" id="Phobius"/>
    </source>
</evidence>
<dbReference type="EMBL" id="PYHP01000072">
    <property type="protein sequence ID" value="PUA36116.1"/>
    <property type="molecule type" value="Genomic_DNA"/>
</dbReference>
<sequence length="263" mass="29731">MRPLIYSEFTRLWSQRWLWLVVLAAPFLAYLQGSYLLWISSLGSDISSVLFLFLGLREMLFLPCNIAVAALVAAVYTEPFRSGQLRLLFLRRFSRGQIFFSKLFVLQASILLLLLVLGISLAAVGMLRFPQEEAGRFWPLIGNAVVYYLLAYATLAGISCLFSFIAMYSRNVTIALGVCMTYILVSLLFDGLYLKVASLFAAWPYVHDLLAYVWIPYMQHTGLNEALSGNASVIWAIPVLLLLHAVICSAIAYRRFVAEDYMY</sequence>